<dbReference type="Pfam" id="PF19028">
    <property type="entry name" value="TSP1_spondin"/>
    <property type="match status" value="2"/>
</dbReference>
<name>A0A7J7K1K8_BUGNE</name>
<comment type="subcellular location">
    <subcellularLocation>
        <location evidence="1">Secreted</location>
    </subcellularLocation>
</comment>
<dbReference type="PROSITE" id="PS01225">
    <property type="entry name" value="CTCK_2"/>
    <property type="match status" value="1"/>
</dbReference>
<feature type="domain" description="CTCK" evidence="8">
    <location>
        <begin position="1499"/>
        <end position="1588"/>
    </location>
</feature>
<dbReference type="InterPro" id="IPR052065">
    <property type="entry name" value="Compl_asym_regulator"/>
</dbReference>
<dbReference type="Proteomes" id="UP000593567">
    <property type="component" value="Unassembled WGS sequence"/>
</dbReference>
<keyword evidence="4" id="KW-0677">Repeat</keyword>
<dbReference type="InterPro" id="IPR044004">
    <property type="entry name" value="TSP1_spondin_dom"/>
</dbReference>
<keyword evidence="3" id="KW-0732">Signal</keyword>
<evidence type="ECO:0000256" key="2">
    <source>
        <dbReference type="ARBA" id="ARBA00022525"/>
    </source>
</evidence>
<organism evidence="9 10">
    <name type="scientific">Bugula neritina</name>
    <name type="common">Brown bryozoan</name>
    <name type="synonym">Sertularia neritina</name>
    <dbReference type="NCBI Taxonomy" id="10212"/>
    <lineage>
        <taxon>Eukaryota</taxon>
        <taxon>Metazoa</taxon>
        <taxon>Spiralia</taxon>
        <taxon>Lophotrochozoa</taxon>
        <taxon>Bryozoa</taxon>
        <taxon>Gymnolaemata</taxon>
        <taxon>Cheilostomatida</taxon>
        <taxon>Flustrina</taxon>
        <taxon>Buguloidea</taxon>
        <taxon>Bugulidae</taxon>
        <taxon>Bugula</taxon>
    </lineage>
</organism>
<evidence type="ECO:0000256" key="7">
    <source>
        <dbReference type="PROSITE-ProRule" id="PRU00039"/>
    </source>
</evidence>
<dbReference type="InterPro" id="IPR002919">
    <property type="entry name" value="TIL_dom"/>
</dbReference>
<dbReference type="InterPro" id="IPR036084">
    <property type="entry name" value="Ser_inhib-like_sf"/>
</dbReference>
<evidence type="ECO:0000313" key="10">
    <source>
        <dbReference type="Proteomes" id="UP000593567"/>
    </source>
</evidence>
<dbReference type="InterPro" id="IPR006207">
    <property type="entry name" value="Cys_knot_C"/>
</dbReference>
<evidence type="ECO:0000259" key="8">
    <source>
        <dbReference type="PROSITE" id="PS01225"/>
    </source>
</evidence>
<dbReference type="InterPro" id="IPR036383">
    <property type="entry name" value="TSP1_rpt_sf"/>
</dbReference>
<dbReference type="OrthoDB" id="6097666at2759"/>
<evidence type="ECO:0000256" key="4">
    <source>
        <dbReference type="ARBA" id="ARBA00022737"/>
    </source>
</evidence>
<dbReference type="InterPro" id="IPR000884">
    <property type="entry name" value="TSP1_rpt"/>
</dbReference>
<comment type="caution">
    <text evidence="7">Lacks conserved residue(s) required for the propagation of feature annotation.</text>
</comment>
<evidence type="ECO:0000256" key="5">
    <source>
        <dbReference type="ARBA" id="ARBA00023157"/>
    </source>
</evidence>
<comment type="caution">
    <text evidence="9">The sequence shown here is derived from an EMBL/GenBank/DDBJ whole genome shotgun (WGS) entry which is preliminary data.</text>
</comment>
<gene>
    <name evidence="9" type="ORF">EB796_009849</name>
</gene>
<keyword evidence="5" id="KW-1015">Disulfide bond</keyword>
<dbReference type="Pfam" id="PF01826">
    <property type="entry name" value="TIL"/>
    <property type="match status" value="4"/>
</dbReference>
<dbReference type="SUPFAM" id="SSF57567">
    <property type="entry name" value="Serine protease inhibitors"/>
    <property type="match status" value="5"/>
</dbReference>
<dbReference type="PANTHER" id="PTHR22906">
    <property type="entry name" value="PROPERDIN"/>
    <property type="match status" value="1"/>
</dbReference>
<keyword evidence="2" id="KW-0964">Secreted</keyword>
<dbReference type="Gene3D" id="2.20.100.10">
    <property type="entry name" value="Thrombospondin type-1 (TSP1) repeat"/>
    <property type="match status" value="8"/>
</dbReference>
<evidence type="ECO:0000256" key="1">
    <source>
        <dbReference type="ARBA" id="ARBA00004613"/>
    </source>
</evidence>
<reference evidence="9" key="1">
    <citation type="submission" date="2020-06" db="EMBL/GenBank/DDBJ databases">
        <title>Draft genome of Bugula neritina, a colonial animal packing powerful symbionts and potential medicines.</title>
        <authorList>
            <person name="Rayko M."/>
        </authorList>
    </citation>
    <scope>NUCLEOTIDE SEQUENCE [LARGE SCALE GENOMIC DNA]</scope>
    <source>
        <strain evidence="9">Kwan_BN1</strain>
    </source>
</reference>
<dbReference type="EMBL" id="VXIV02001558">
    <property type="protein sequence ID" value="KAF6031844.1"/>
    <property type="molecule type" value="Genomic_DNA"/>
</dbReference>
<keyword evidence="6" id="KW-0325">Glycoprotein</keyword>
<sequence length="1588" mass="174241">MGIKVPVVGNEKPFVTVTLTDDGSLAPVDRLEFPVLENVDEVTVSIMTSPDGPEKIVTPEETLPTTSGLIVKLKSQPEALTVVIRFSPTDSSKPIKQTINNFNESPTETTTRYYSSTVSVQQPSESSTSSTTRFYSTTITPCIIHNVMRNGFIPITNIQATAGSSFDLLTDSPADWVGPASAIAPTIDIHFGATPVYVSHVSVFHAQNVDHLQLNSVIQLQVLGNRNGSSFLKFYINDLHLQVYPLSTSEPVSFKLAIFACLTATTTLMPPTSASTPAEYCIVPVGTFGTSSPADELVGYIDVDNQTGFNISAGDRPVRLGDQVPNDLIVKSILKCEQCQCEGTSLACSEYTPCPCSWSEWTDYGECTKPCGGGQQEKTRSGYGIGCELKTETKVRDCNIDNCTKNCTDGLEYKDCDSYCPYTCRHLRGIEGCVTDGCQPGCHCPNGQYRDDNGDCVPVCPCYFNNATLRLEKNCLHPLQNVTFVNCTYTEWSEYGVCSKTCGEGTANRYRKVLQEAEGDGVECTGPFVEQTTCSEQPCIETCLYNGVSYSDHDVVVDEKCHTCVCLSGEVVCNNKTEAHKDGNWSPWSDYGECSASCGDSGEMFRHRSCSWPTPSCDGKECVGNISESEPCNRDIKCPENGNWCDWQPGKCSKTCGGGTYARERICNCPPPSGGGKTCPGEDEEVLSCNEKPCPVDCEVSEWESWGPCSVTCGSGQQETTRTITQFPLFGGKECPDDLEKRRQCELEDCVDHQCNETVGLRYYCKDTCPQTCEHVRDNNTCIPETNCTLGCHCEEGKVLNEEGLCVTPAECGCAVTIVHPPFGETKQVLGAGDEIIAACYTCKCPVNSTDNQAICTHDPNCIDVGHWSAWGEWSECPACYNGERPITVKYAQCVCSWIKGQPIIALSCSCVEGDYIATRTREELCPIEHCPVDCEHSLWSQWTDCSVTCGSGTEVRRRSVETEATYGGYDCSGPVLESRPCSRDSCNETVCEKENMVFADCAKPCPRTCAEISYDVTCEEPNPEECVPDCVCANDTYIQDGECVEKSECKCTVSVTTSNGTQEVILQEPGDVWQEKCNLCTCEKGKAHCGNNVCEHWSPWEPYSDCNVTCGEGIRISTRECLYNDTTDNYEGCPGLRERVEACKLDPCEVECDWTPWGDWSDCSKTCGTGEKTQSRQTIPVVGSDVCDDVTENSTMTCNTQPCKEVCEDGKVEDSCANECNTTCKERSLDSCQSSGLCEAGCKCKEDELLEDGKCVPISECHCYWDPNRFIGIPQLTDEQGNLKERFENGEIFRHECNVCTCVEGLFECTEEECDKDCEISEYIPGNCSVTCGFGTVIEKAEIKVQPEYNGRPCPPLEREGGECYAGDCECGENEVYTNTTECEHRCEHLNGELIKTEVCIMKTNECYCKPNTYRNASGICVSAEECGCVTLEGIKKVGEQWPSLTKECETCECRLGDSEPFCSADCKDIPEVDEMHTLEYLPGECCPIVVPRNESTCQLKRRMELLSDGKGCVSRSAVELTWCAGHCGESKDVPELVASQGEVYSTNTCKCCTGEPETKEVVADCGDTSRTMYYSQFKSCTCNTCA</sequence>
<dbReference type="Gene3D" id="2.10.25.10">
    <property type="entry name" value="Laminin"/>
    <property type="match status" value="5"/>
</dbReference>
<dbReference type="Pfam" id="PF00090">
    <property type="entry name" value="TSP_1"/>
    <property type="match status" value="7"/>
</dbReference>
<keyword evidence="10" id="KW-1185">Reference proteome</keyword>
<dbReference type="SUPFAM" id="SSF82895">
    <property type="entry name" value="TSP-1 type 1 repeat"/>
    <property type="match status" value="8"/>
</dbReference>
<dbReference type="PANTHER" id="PTHR22906:SF43">
    <property type="entry name" value="PROPERDIN"/>
    <property type="match status" value="1"/>
</dbReference>
<dbReference type="SMART" id="SM00214">
    <property type="entry name" value="VWC"/>
    <property type="match status" value="3"/>
</dbReference>
<dbReference type="InterPro" id="IPR001007">
    <property type="entry name" value="VWF_dom"/>
</dbReference>
<dbReference type="FunFam" id="2.20.100.10:FF:000001">
    <property type="entry name" value="semaphorin-5A isoform X1"/>
    <property type="match status" value="1"/>
</dbReference>
<accession>A0A7J7K1K8</accession>
<dbReference type="CDD" id="cd19941">
    <property type="entry name" value="TIL"/>
    <property type="match status" value="4"/>
</dbReference>
<protein>
    <submittedName>
        <fullName evidence="9">SSPO</fullName>
    </submittedName>
</protein>
<evidence type="ECO:0000256" key="6">
    <source>
        <dbReference type="ARBA" id="ARBA00023180"/>
    </source>
</evidence>
<evidence type="ECO:0000256" key="3">
    <source>
        <dbReference type="ARBA" id="ARBA00022729"/>
    </source>
</evidence>
<proteinExistence type="predicted"/>
<dbReference type="PROSITE" id="PS50092">
    <property type="entry name" value="TSP1"/>
    <property type="match status" value="8"/>
</dbReference>
<evidence type="ECO:0000313" key="9">
    <source>
        <dbReference type="EMBL" id="KAF6031844.1"/>
    </source>
</evidence>
<dbReference type="Gene3D" id="2.10.70.10">
    <property type="entry name" value="Complement Module, domain 1"/>
    <property type="match status" value="1"/>
</dbReference>
<dbReference type="SMART" id="SM00209">
    <property type="entry name" value="TSP1"/>
    <property type="match status" value="9"/>
</dbReference>
<dbReference type="SUPFAM" id="SSF57603">
    <property type="entry name" value="FnI-like domain"/>
    <property type="match status" value="1"/>
</dbReference>